<dbReference type="PROSITE" id="PS50008">
    <property type="entry name" value="PIPLC_Y_DOMAIN"/>
    <property type="match status" value="1"/>
</dbReference>
<dbReference type="PRINTS" id="PR00390">
    <property type="entry name" value="PHPHLIPASEC"/>
</dbReference>
<feature type="compositionally biased region" description="Basic residues" evidence="2">
    <location>
        <begin position="9"/>
        <end position="25"/>
    </location>
</feature>
<dbReference type="Gene3D" id="2.60.40.150">
    <property type="entry name" value="C2 domain"/>
    <property type="match status" value="1"/>
</dbReference>
<protein>
    <recommendedName>
        <fullName evidence="1">Phosphoinositide phospholipase C</fullName>
        <ecNumber evidence="1">3.1.4.11</ecNumber>
    </recommendedName>
</protein>
<dbReference type="CDD" id="cd00275">
    <property type="entry name" value="C2_PLC_like"/>
    <property type="match status" value="1"/>
</dbReference>
<accession>A0A168FMJ2</accession>
<sequence length="731" mass="82349">MSLSCGLWPRRKSDRSHPHDKRGRMRTMSIFGNTHGQATGALHKMVKFTAFASPGAPPLEGQFPADSRTGTVHLPADITSVLNDIYHELRGKDKILSKRKFEQFLRQTQGESTVLLQDKGYTVGDFQATWYLSYSWDAVAPLPEKDVTRPLTDYFISSSHNTYLEGHQVLSKSSPQAYKNVLLKGGRCIEIDVWSGESATPRSSSKSPAIHHDRHASASSLTHAYDEFRENTRKYLGSASHSRSVSCNSATLVEDSPKSSQHAFPSTADKKDRLHLPQTPVTRGRSLIAKGEPLVRHGPRLTSSCGFREVAEAIRDTAFKASDLPIIISFEMHADLEQQEAMVKIMEEVWQDMLLVVPEEGCDPLLHVPRLEQLRGKILVKAKRAHETHSQPVISLSAPTTQAEYGHDDELAHHVAKLGKSMSTSATHATPPHDSNSKVAIHEKLRNLAIYTRGVKFEGLDTKQATQPNHIFSIGEDDIFHLDEKHHRAMFLHNKNFLMRSYPDGLKRFNSSNYNPAYFWRKGVQMVTMNWQYPDDGMMLHYGMFADEKGWVLKPPGYRSSDTSSQTQHEAATVHTMDLSLTFFKAQHIPPRGDGDDAERHGAALQTFTRAEIRTGRFIDFKKDSTLTDDTHAKKTQAYKSHHPSFGRRGETLTFRDIPNVVEELSFLLIKIDEVGVTGVINWPTLAWACIRLDRLQPGYRFIKLMDMGGRPVSEGRLFVKIAKNLRRSRG</sequence>
<dbReference type="PANTHER" id="PTHR10336">
    <property type="entry name" value="PHOSPHOINOSITIDE-SPECIFIC PHOSPHOLIPASE C FAMILY PROTEIN"/>
    <property type="match status" value="1"/>
</dbReference>
<comment type="catalytic activity">
    <reaction evidence="1">
        <text>a 1,2-diacyl-sn-glycero-3-phospho-(1D-myo-inositol-4,5-bisphosphate) + H2O = 1D-myo-inositol 1,4,5-trisphosphate + a 1,2-diacyl-sn-glycerol + H(+)</text>
        <dbReference type="Rhea" id="RHEA:33179"/>
        <dbReference type="ChEBI" id="CHEBI:15377"/>
        <dbReference type="ChEBI" id="CHEBI:15378"/>
        <dbReference type="ChEBI" id="CHEBI:17815"/>
        <dbReference type="ChEBI" id="CHEBI:58456"/>
        <dbReference type="ChEBI" id="CHEBI:203600"/>
        <dbReference type="EC" id="3.1.4.11"/>
    </reaction>
</comment>
<dbReference type="InterPro" id="IPR017946">
    <property type="entry name" value="PLC-like_Pdiesterase_TIM-brl"/>
</dbReference>
<evidence type="ECO:0000313" key="5">
    <source>
        <dbReference type="Proteomes" id="UP000076881"/>
    </source>
</evidence>
<dbReference type="STRING" id="1081108.A0A168FMJ2"/>
<evidence type="ECO:0000259" key="3">
    <source>
        <dbReference type="PROSITE" id="PS50008"/>
    </source>
</evidence>
<dbReference type="InterPro" id="IPR035892">
    <property type="entry name" value="C2_domain_sf"/>
</dbReference>
<dbReference type="Pfam" id="PF00387">
    <property type="entry name" value="PI-PLC-Y"/>
    <property type="match status" value="1"/>
</dbReference>
<name>A0A168FMJ2_CORDF</name>
<feature type="region of interest" description="Disordered" evidence="2">
    <location>
        <begin position="199"/>
        <end position="218"/>
    </location>
</feature>
<keyword evidence="1" id="KW-0443">Lipid metabolism</keyword>
<dbReference type="SMART" id="SM00149">
    <property type="entry name" value="PLCYc"/>
    <property type="match status" value="1"/>
</dbReference>
<evidence type="ECO:0000313" key="4">
    <source>
        <dbReference type="EMBL" id="OAA75385.1"/>
    </source>
</evidence>
<dbReference type="EMBL" id="AZHF01000005">
    <property type="protein sequence ID" value="OAA75385.1"/>
    <property type="molecule type" value="Genomic_DNA"/>
</dbReference>
<dbReference type="PROSITE" id="PS50007">
    <property type="entry name" value="PIPLC_X_DOMAIN"/>
    <property type="match status" value="1"/>
</dbReference>
<reference evidence="4 5" key="1">
    <citation type="journal article" date="2016" name="Genome Biol. Evol.">
        <title>Divergent and convergent evolution of fungal pathogenicity.</title>
        <authorList>
            <person name="Shang Y."/>
            <person name="Xiao G."/>
            <person name="Zheng P."/>
            <person name="Cen K."/>
            <person name="Zhan S."/>
            <person name="Wang C."/>
        </authorList>
    </citation>
    <scope>NUCLEOTIDE SEQUENCE [LARGE SCALE GENOMIC DNA]</scope>
    <source>
        <strain evidence="4 5">RCEF 1005</strain>
    </source>
</reference>
<feature type="region of interest" description="Disordered" evidence="2">
    <location>
        <begin position="1"/>
        <end position="25"/>
    </location>
</feature>
<comment type="caution">
    <text evidence="4">The sequence shown here is derived from an EMBL/GenBank/DDBJ whole genome shotgun (WGS) entry which is preliminary data.</text>
</comment>
<dbReference type="PANTHER" id="PTHR10336:SF82">
    <property type="entry name" value="PHOSPHOINOSITIDE PHOSPHOLIPASE C"/>
    <property type="match status" value="1"/>
</dbReference>
<dbReference type="InterPro" id="IPR001711">
    <property type="entry name" value="PLipase_C_Pinositol-sp_Y"/>
</dbReference>
<dbReference type="InterPro" id="IPR001192">
    <property type="entry name" value="PI-PLC_fam"/>
</dbReference>
<dbReference type="InterPro" id="IPR000909">
    <property type="entry name" value="PLipase_C_PInositol-sp_X_dom"/>
</dbReference>
<feature type="region of interest" description="Disordered" evidence="2">
    <location>
        <begin position="251"/>
        <end position="281"/>
    </location>
</feature>
<dbReference type="GO" id="GO:0016042">
    <property type="term" value="P:lipid catabolic process"/>
    <property type="evidence" value="ECO:0007669"/>
    <property type="project" value="UniProtKB-KW"/>
</dbReference>
<gene>
    <name evidence="4" type="ORF">LEL_07373</name>
</gene>
<dbReference type="GO" id="GO:0051209">
    <property type="term" value="P:release of sequestered calcium ion into cytosol"/>
    <property type="evidence" value="ECO:0007669"/>
    <property type="project" value="TreeGrafter"/>
</dbReference>
<dbReference type="Proteomes" id="UP000076881">
    <property type="component" value="Unassembled WGS sequence"/>
</dbReference>
<dbReference type="OrthoDB" id="269822at2759"/>
<dbReference type="SUPFAM" id="SSF51695">
    <property type="entry name" value="PLC-like phosphodiesterases"/>
    <property type="match status" value="1"/>
</dbReference>
<evidence type="ECO:0000256" key="2">
    <source>
        <dbReference type="SAM" id="MobiDB-lite"/>
    </source>
</evidence>
<keyword evidence="1" id="KW-0442">Lipid degradation</keyword>
<dbReference type="Pfam" id="PF00388">
    <property type="entry name" value="PI-PLC-X"/>
    <property type="match status" value="1"/>
</dbReference>
<dbReference type="Gene3D" id="3.20.20.190">
    <property type="entry name" value="Phosphatidylinositol (PI) phosphodiesterase"/>
    <property type="match status" value="2"/>
</dbReference>
<dbReference type="GO" id="GO:0048015">
    <property type="term" value="P:phosphatidylinositol-mediated signaling"/>
    <property type="evidence" value="ECO:0007669"/>
    <property type="project" value="TreeGrafter"/>
</dbReference>
<organism evidence="4 5">
    <name type="scientific">Akanthomyces lecanii RCEF 1005</name>
    <dbReference type="NCBI Taxonomy" id="1081108"/>
    <lineage>
        <taxon>Eukaryota</taxon>
        <taxon>Fungi</taxon>
        <taxon>Dikarya</taxon>
        <taxon>Ascomycota</taxon>
        <taxon>Pezizomycotina</taxon>
        <taxon>Sordariomycetes</taxon>
        <taxon>Hypocreomycetidae</taxon>
        <taxon>Hypocreales</taxon>
        <taxon>Cordycipitaceae</taxon>
        <taxon>Akanthomyces</taxon>
        <taxon>Cordyceps confragosa</taxon>
    </lineage>
</organism>
<dbReference type="SMART" id="SM00148">
    <property type="entry name" value="PLCXc"/>
    <property type="match status" value="1"/>
</dbReference>
<dbReference type="GO" id="GO:0004435">
    <property type="term" value="F:phosphatidylinositol-4,5-bisphosphate phospholipase C activity"/>
    <property type="evidence" value="ECO:0007669"/>
    <property type="project" value="UniProtKB-EC"/>
</dbReference>
<keyword evidence="1" id="KW-0378">Hydrolase</keyword>
<dbReference type="EC" id="3.1.4.11" evidence="1"/>
<dbReference type="AlphaFoldDB" id="A0A168FMJ2"/>
<evidence type="ECO:0000256" key="1">
    <source>
        <dbReference type="RuleBase" id="RU361133"/>
    </source>
</evidence>
<feature type="domain" description="PI-PLC Y-box" evidence="3">
    <location>
        <begin position="445"/>
        <end position="559"/>
    </location>
</feature>
<keyword evidence="5" id="KW-1185">Reference proteome</keyword>
<proteinExistence type="predicted"/>